<comment type="caution">
    <text evidence="2">The sequence shown here is derived from an EMBL/GenBank/DDBJ whole genome shotgun (WGS) entry which is preliminary data.</text>
</comment>
<keyword evidence="3" id="KW-1185">Reference proteome</keyword>
<dbReference type="OrthoDB" id="1448523at2"/>
<accession>A0A1S9PD21</accession>
<evidence type="ECO:0000313" key="2">
    <source>
        <dbReference type="EMBL" id="OOQ58874.1"/>
    </source>
</evidence>
<protein>
    <submittedName>
        <fullName evidence="2">Uncharacterized protein</fullName>
    </submittedName>
</protein>
<organism evidence="2 3">
    <name type="scientific">Mucilaginibacter pedocola</name>
    <dbReference type="NCBI Taxonomy" id="1792845"/>
    <lineage>
        <taxon>Bacteria</taxon>
        <taxon>Pseudomonadati</taxon>
        <taxon>Bacteroidota</taxon>
        <taxon>Sphingobacteriia</taxon>
        <taxon>Sphingobacteriales</taxon>
        <taxon>Sphingobacteriaceae</taxon>
        <taxon>Mucilaginibacter</taxon>
    </lineage>
</organism>
<dbReference type="AlphaFoldDB" id="A0A1S9PD21"/>
<evidence type="ECO:0000313" key="3">
    <source>
        <dbReference type="Proteomes" id="UP000189739"/>
    </source>
</evidence>
<keyword evidence="1" id="KW-0472">Membrane</keyword>
<feature type="transmembrane region" description="Helical" evidence="1">
    <location>
        <begin position="107"/>
        <end position="124"/>
    </location>
</feature>
<dbReference type="Proteomes" id="UP000189739">
    <property type="component" value="Unassembled WGS sequence"/>
</dbReference>
<dbReference type="RefSeq" id="WP_078349587.1">
    <property type="nucleotide sequence ID" value="NZ_MBTF01000023.1"/>
</dbReference>
<name>A0A1S9PD21_9SPHI</name>
<sequence>MCGNCFTSEIYEFHTYFDFEEFDKILGQKIEQNYLVSIWDSTNQYSYNDLVKSNVPYADNIYKCNACNETWALSTPENARRGYFLPVDEASDLETELAKRDKKTSRGCIAIIIVIVIILIAAIVN</sequence>
<gene>
    <name evidence="2" type="ORF">BC343_09530</name>
</gene>
<keyword evidence="1" id="KW-0812">Transmembrane</keyword>
<dbReference type="EMBL" id="MBTF01000023">
    <property type="protein sequence ID" value="OOQ58874.1"/>
    <property type="molecule type" value="Genomic_DNA"/>
</dbReference>
<evidence type="ECO:0000256" key="1">
    <source>
        <dbReference type="SAM" id="Phobius"/>
    </source>
</evidence>
<proteinExistence type="predicted"/>
<keyword evidence="1" id="KW-1133">Transmembrane helix</keyword>
<reference evidence="2 3" key="1">
    <citation type="submission" date="2016-07" db="EMBL/GenBank/DDBJ databases">
        <title>Genomic analysis of zinc-resistant bacterium Mucilaginibacter pedocola TBZ30.</title>
        <authorList>
            <person name="Huang J."/>
            <person name="Tang J."/>
        </authorList>
    </citation>
    <scope>NUCLEOTIDE SEQUENCE [LARGE SCALE GENOMIC DNA]</scope>
    <source>
        <strain evidence="2 3">TBZ30</strain>
    </source>
</reference>
<dbReference type="STRING" id="1792845.BC343_09530"/>